<evidence type="ECO:0000313" key="4">
    <source>
        <dbReference type="Proteomes" id="UP001165074"/>
    </source>
</evidence>
<dbReference type="PANTHER" id="PTHR33164:SF106">
    <property type="entry name" value="TRANSCRIPTIONAL REGULATORY PROTEIN"/>
    <property type="match status" value="1"/>
</dbReference>
<dbReference type="Gene3D" id="1.10.10.10">
    <property type="entry name" value="Winged helix-like DNA-binding domain superfamily/Winged helix DNA-binding domain"/>
    <property type="match status" value="1"/>
</dbReference>
<dbReference type="InterPro" id="IPR000835">
    <property type="entry name" value="HTH_MarR-typ"/>
</dbReference>
<dbReference type="SMART" id="SM00418">
    <property type="entry name" value="HTH_ARSR"/>
    <property type="match status" value="1"/>
</dbReference>
<reference evidence="3" key="1">
    <citation type="submission" date="2023-03" db="EMBL/GenBank/DDBJ databases">
        <title>Actinoallomurus iriomotensis NBRC 103684.</title>
        <authorList>
            <person name="Ichikawa N."/>
            <person name="Sato H."/>
            <person name="Tonouchi N."/>
        </authorList>
    </citation>
    <scope>NUCLEOTIDE SEQUENCE</scope>
    <source>
        <strain evidence="3">NBRC 103684</strain>
    </source>
</reference>
<comment type="caution">
    <text evidence="3">The sequence shown here is derived from an EMBL/GenBank/DDBJ whole genome shotgun (WGS) entry which is preliminary data.</text>
</comment>
<dbReference type="PROSITE" id="PS50995">
    <property type="entry name" value="HTH_MARR_2"/>
    <property type="match status" value="1"/>
</dbReference>
<proteinExistence type="predicted"/>
<gene>
    <name evidence="3" type="ORF">Airi02_059450</name>
</gene>
<dbReference type="AlphaFoldDB" id="A0A9W6S3Q4"/>
<dbReference type="InterPro" id="IPR039422">
    <property type="entry name" value="MarR/SlyA-like"/>
</dbReference>
<dbReference type="GO" id="GO:0006950">
    <property type="term" value="P:response to stress"/>
    <property type="evidence" value="ECO:0007669"/>
    <property type="project" value="TreeGrafter"/>
</dbReference>
<keyword evidence="4" id="KW-1185">Reference proteome</keyword>
<dbReference type="InterPro" id="IPR036388">
    <property type="entry name" value="WH-like_DNA-bd_sf"/>
</dbReference>
<feature type="region of interest" description="Disordered" evidence="1">
    <location>
        <begin position="144"/>
        <end position="181"/>
    </location>
</feature>
<evidence type="ECO:0000259" key="2">
    <source>
        <dbReference type="PROSITE" id="PS50995"/>
    </source>
</evidence>
<dbReference type="SUPFAM" id="SSF46785">
    <property type="entry name" value="Winged helix' DNA-binding domain"/>
    <property type="match status" value="1"/>
</dbReference>
<dbReference type="SMART" id="SM00347">
    <property type="entry name" value="HTH_MARR"/>
    <property type="match status" value="1"/>
</dbReference>
<name>A0A9W6S3Q4_9ACTN</name>
<dbReference type="InterPro" id="IPR036390">
    <property type="entry name" value="WH_DNA-bd_sf"/>
</dbReference>
<feature type="compositionally biased region" description="Basic and acidic residues" evidence="1">
    <location>
        <begin position="163"/>
        <end position="181"/>
    </location>
</feature>
<accession>A0A9W6S3Q4</accession>
<dbReference type="PRINTS" id="PR00598">
    <property type="entry name" value="HTHMARR"/>
</dbReference>
<organism evidence="3 4">
    <name type="scientific">Actinoallomurus iriomotensis</name>
    <dbReference type="NCBI Taxonomy" id="478107"/>
    <lineage>
        <taxon>Bacteria</taxon>
        <taxon>Bacillati</taxon>
        <taxon>Actinomycetota</taxon>
        <taxon>Actinomycetes</taxon>
        <taxon>Streptosporangiales</taxon>
        <taxon>Thermomonosporaceae</taxon>
        <taxon>Actinoallomurus</taxon>
    </lineage>
</organism>
<dbReference type="PANTHER" id="PTHR33164">
    <property type="entry name" value="TRANSCRIPTIONAL REGULATOR, MARR FAMILY"/>
    <property type="match status" value="1"/>
</dbReference>
<dbReference type="EMBL" id="BSTK01000009">
    <property type="protein sequence ID" value="GLY88016.1"/>
    <property type="molecule type" value="Genomic_DNA"/>
</dbReference>
<sequence>MPDRETTVARLTAAIRRYQRDIDALDQAVAERLGLNRTDLRCVDLLLDRPLSVTELADQAGLSQSAMTTALDRLEGAGYARRTRDANDRRRIRVELTPALLTRIAEIFEPFAVEAAAELDRYSVPELETLLRFFADGSERRARHARRIRTTTAARPKARRQAVHREPADPDAPGPRRESTP</sequence>
<feature type="domain" description="HTH marR-type" evidence="2">
    <location>
        <begin position="8"/>
        <end position="139"/>
    </location>
</feature>
<dbReference type="InterPro" id="IPR011991">
    <property type="entry name" value="ArsR-like_HTH"/>
</dbReference>
<protein>
    <recommendedName>
        <fullName evidence="2">HTH marR-type domain-containing protein</fullName>
    </recommendedName>
</protein>
<dbReference type="Pfam" id="PF12802">
    <property type="entry name" value="MarR_2"/>
    <property type="match status" value="1"/>
</dbReference>
<dbReference type="Proteomes" id="UP001165074">
    <property type="component" value="Unassembled WGS sequence"/>
</dbReference>
<evidence type="ECO:0000313" key="3">
    <source>
        <dbReference type="EMBL" id="GLY88016.1"/>
    </source>
</evidence>
<dbReference type="InterPro" id="IPR001845">
    <property type="entry name" value="HTH_ArsR_DNA-bd_dom"/>
</dbReference>
<dbReference type="CDD" id="cd00090">
    <property type="entry name" value="HTH_ARSR"/>
    <property type="match status" value="1"/>
</dbReference>
<dbReference type="GO" id="GO:0003700">
    <property type="term" value="F:DNA-binding transcription factor activity"/>
    <property type="evidence" value="ECO:0007669"/>
    <property type="project" value="InterPro"/>
</dbReference>
<evidence type="ECO:0000256" key="1">
    <source>
        <dbReference type="SAM" id="MobiDB-lite"/>
    </source>
</evidence>